<dbReference type="Pfam" id="PF24583">
    <property type="entry name" value="DUF7610"/>
    <property type="match status" value="1"/>
</dbReference>
<reference evidence="4" key="1">
    <citation type="submission" date="2020-02" db="EMBL/GenBank/DDBJ databases">
        <authorList>
            <person name="Scholz U."/>
            <person name="Mascher M."/>
            <person name="Fiebig A."/>
        </authorList>
    </citation>
    <scope>NUCLEOTIDE SEQUENCE</scope>
</reference>
<keyword evidence="2" id="KW-1133">Transmembrane helix</keyword>
<dbReference type="OrthoDB" id="1937541at2759"/>
<protein>
    <recommendedName>
        <fullName evidence="3">DUF7610 domain-containing protein</fullName>
    </recommendedName>
</protein>
<feature type="transmembrane region" description="Helical" evidence="2">
    <location>
        <begin position="167"/>
        <end position="192"/>
    </location>
</feature>
<feature type="region of interest" description="Disordered" evidence="1">
    <location>
        <begin position="27"/>
        <end position="51"/>
    </location>
</feature>
<proteinExistence type="predicted"/>
<dbReference type="EMBL" id="LR746265">
    <property type="protein sequence ID" value="CAA7391660.1"/>
    <property type="molecule type" value="Genomic_DNA"/>
</dbReference>
<dbReference type="InterPro" id="IPR056029">
    <property type="entry name" value="DUF7610"/>
</dbReference>
<dbReference type="AlphaFoldDB" id="A0A7I8K3Y8"/>
<keyword evidence="2" id="KW-0472">Membrane</keyword>
<evidence type="ECO:0000313" key="4">
    <source>
        <dbReference type="EMBL" id="CAA7391660.1"/>
    </source>
</evidence>
<organism evidence="4 5">
    <name type="scientific">Spirodela intermedia</name>
    <name type="common">Intermediate duckweed</name>
    <dbReference type="NCBI Taxonomy" id="51605"/>
    <lineage>
        <taxon>Eukaryota</taxon>
        <taxon>Viridiplantae</taxon>
        <taxon>Streptophyta</taxon>
        <taxon>Embryophyta</taxon>
        <taxon>Tracheophyta</taxon>
        <taxon>Spermatophyta</taxon>
        <taxon>Magnoliopsida</taxon>
        <taxon>Liliopsida</taxon>
        <taxon>Araceae</taxon>
        <taxon>Lemnoideae</taxon>
        <taxon>Spirodela</taxon>
    </lineage>
</organism>
<feature type="region of interest" description="Disordered" evidence="1">
    <location>
        <begin position="119"/>
        <end position="142"/>
    </location>
</feature>
<evidence type="ECO:0000259" key="3">
    <source>
        <dbReference type="Pfam" id="PF24583"/>
    </source>
</evidence>
<evidence type="ECO:0000313" key="5">
    <source>
        <dbReference type="Proteomes" id="UP000663760"/>
    </source>
</evidence>
<accession>A0A7I8K3Y8</accession>
<evidence type="ECO:0000256" key="1">
    <source>
        <dbReference type="SAM" id="MobiDB-lite"/>
    </source>
</evidence>
<evidence type="ECO:0000256" key="2">
    <source>
        <dbReference type="SAM" id="Phobius"/>
    </source>
</evidence>
<keyword evidence="5" id="KW-1185">Reference proteome</keyword>
<name>A0A7I8K3Y8_SPIIN</name>
<gene>
    <name evidence="4" type="ORF">SI8410_02002922</name>
</gene>
<keyword evidence="2" id="KW-0812">Transmembrane</keyword>
<dbReference type="Proteomes" id="UP000663760">
    <property type="component" value="Chromosome 2"/>
</dbReference>
<sequence>MALPSDAILTRKLHELESRLREAFVFPRRPPTEEEEEWAAPPGYAPPSDDEIGRRFEFLKNLLSAEMESHQGSKPAHLYHIAERLASIQDGYRNWAELGLSPDGPQTLDSASACSCTSSCFNEEKDDEGTPEPPVSENPQPIEPIISQGVENALPHRESPPTSRGKMGFTAGVVTLLATAAAGAAAVVLLVVSNFSDAERSILLVPT</sequence>
<feature type="domain" description="DUF7610" evidence="3">
    <location>
        <begin position="9"/>
        <end position="97"/>
    </location>
</feature>